<evidence type="ECO:0000256" key="1">
    <source>
        <dbReference type="ARBA" id="ARBA00012513"/>
    </source>
</evidence>
<dbReference type="InterPro" id="IPR011009">
    <property type="entry name" value="Kinase-like_dom_sf"/>
</dbReference>
<evidence type="ECO:0000256" key="8">
    <source>
        <dbReference type="ARBA" id="ARBA00048679"/>
    </source>
</evidence>
<feature type="domain" description="Protein kinase" evidence="10">
    <location>
        <begin position="42"/>
        <end position="406"/>
    </location>
</feature>
<dbReference type="GO" id="GO:0004674">
    <property type="term" value="F:protein serine/threonine kinase activity"/>
    <property type="evidence" value="ECO:0007669"/>
    <property type="project" value="UniProtKB-KW"/>
</dbReference>
<dbReference type="GO" id="GO:0050684">
    <property type="term" value="P:regulation of mRNA processing"/>
    <property type="evidence" value="ECO:0007669"/>
    <property type="project" value="TreeGrafter"/>
</dbReference>
<dbReference type="EC" id="2.7.11.1" evidence="1"/>
<dbReference type="Pfam" id="PF00069">
    <property type="entry name" value="Pkinase"/>
    <property type="match status" value="2"/>
</dbReference>
<dbReference type="Gene3D" id="1.10.510.10">
    <property type="entry name" value="Transferase(Phosphotransferase) domain 1"/>
    <property type="match status" value="1"/>
</dbReference>
<dbReference type="GO" id="GO:0000245">
    <property type="term" value="P:spliceosomal complex assembly"/>
    <property type="evidence" value="ECO:0007669"/>
    <property type="project" value="TreeGrafter"/>
</dbReference>
<dbReference type="GO" id="GO:0005524">
    <property type="term" value="F:ATP binding"/>
    <property type="evidence" value="ECO:0007669"/>
    <property type="project" value="UniProtKB-UniRule"/>
</dbReference>
<evidence type="ECO:0000256" key="6">
    <source>
        <dbReference type="ARBA" id="ARBA00022840"/>
    </source>
</evidence>
<keyword evidence="6 9" id="KW-0067">ATP-binding</keyword>
<evidence type="ECO:0000256" key="2">
    <source>
        <dbReference type="ARBA" id="ARBA00022527"/>
    </source>
</evidence>
<dbReference type="PROSITE" id="PS50011">
    <property type="entry name" value="PROTEIN_KINASE_DOM"/>
    <property type="match status" value="1"/>
</dbReference>
<name>A0A0P7BGC9_9HYPO</name>
<dbReference type="InterPro" id="IPR017441">
    <property type="entry name" value="Protein_kinase_ATP_BS"/>
</dbReference>
<dbReference type="PROSITE" id="PS00107">
    <property type="entry name" value="PROTEIN_KINASE_ATP"/>
    <property type="match status" value="1"/>
</dbReference>
<evidence type="ECO:0000259" key="10">
    <source>
        <dbReference type="PROSITE" id="PS50011"/>
    </source>
</evidence>
<dbReference type="Proteomes" id="UP000050424">
    <property type="component" value="Unassembled WGS sequence"/>
</dbReference>
<feature type="binding site" evidence="9">
    <location>
        <position position="71"/>
    </location>
    <ligand>
        <name>ATP</name>
        <dbReference type="ChEBI" id="CHEBI:30616"/>
    </ligand>
</feature>
<dbReference type="EMBL" id="LKCW01000051">
    <property type="protein sequence ID" value="KPM42257.1"/>
    <property type="molecule type" value="Genomic_DNA"/>
</dbReference>
<dbReference type="PANTHER" id="PTHR47634">
    <property type="entry name" value="PROTEIN KINASE DOMAIN-CONTAINING PROTEIN-RELATED"/>
    <property type="match status" value="1"/>
</dbReference>
<dbReference type="PANTHER" id="PTHR47634:SF9">
    <property type="entry name" value="PROTEIN KINASE DOMAIN-CONTAINING PROTEIN-RELATED"/>
    <property type="match status" value="1"/>
</dbReference>
<organism evidence="11 12">
    <name type="scientific">Neonectria ditissima</name>
    <dbReference type="NCBI Taxonomy" id="78410"/>
    <lineage>
        <taxon>Eukaryota</taxon>
        <taxon>Fungi</taxon>
        <taxon>Dikarya</taxon>
        <taxon>Ascomycota</taxon>
        <taxon>Pezizomycotina</taxon>
        <taxon>Sordariomycetes</taxon>
        <taxon>Hypocreomycetidae</taxon>
        <taxon>Hypocreales</taxon>
        <taxon>Nectriaceae</taxon>
        <taxon>Neonectria</taxon>
    </lineage>
</organism>
<evidence type="ECO:0000256" key="4">
    <source>
        <dbReference type="ARBA" id="ARBA00022741"/>
    </source>
</evidence>
<evidence type="ECO:0000256" key="7">
    <source>
        <dbReference type="ARBA" id="ARBA00047899"/>
    </source>
</evidence>
<dbReference type="InterPro" id="IPR000719">
    <property type="entry name" value="Prot_kinase_dom"/>
</dbReference>
<dbReference type="OrthoDB" id="5979581at2759"/>
<comment type="caution">
    <text evidence="11">The sequence shown here is derived from an EMBL/GenBank/DDBJ whole genome shotgun (WGS) entry which is preliminary data.</text>
</comment>
<proteinExistence type="predicted"/>
<dbReference type="InterPro" id="IPR051334">
    <property type="entry name" value="SRPK"/>
</dbReference>
<protein>
    <recommendedName>
        <fullName evidence="1">non-specific serine/threonine protein kinase</fullName>
        <ecNumber evidence="1">2.7.11.1</ecNumber>
    </recommendedName>
</protein>
<evidence type="ECO:0000313" key="12">
    <source>
        <dbReference type="Proteomes" id="UP000050424"/>
    </source>
</evidence>
<keyword evidence="5" id="KW-0418">Kinase</keyword>
<dbReference type="Gene3D" id="3.30.200.20">
    <property type="entry name" value="Phosphorylase Kinase, domain 1"/>
    <property type="match status" value="1"/>
</dbReference>
<dbReference type="SUPFAM" id="SSF56112">
    <property type="entry name" value="Protein kinase-like (PK-like)"/>
    <property type="match status" value="1"/>
</dbReference>
<accession>A0A0P7BGC9</accession>
<evidence type="ECO:0000256" key="5">
    <source>
        <dbReference type="ARBA" id="ARBA00022777"/>
    </source>
</evidence>
<evidence type="ECO:0000256" key="3">
    <source>
        <dbReference type="ARBA" id="ARBA00022679"/>
    </source>
</evidence>
<keyword evidence="12" id="KW-1185">Reference proteome</keyword>
<keyword evidence="3" id="KW-0808">Transferase</keyword>
<comment type="catalytic activity">
    <reaction evidence="8">
        <text>L-seryl-[protein] + ATP = O-phospho-L-seryl-[protein] + ADP + H(+)</text>
        <dbReference type="Rhea" id="RHEA:17989"/>
        <dbReference type="Rhea" id="RHEA-COMP:9863"/>
        <dbReference type="Rhea" id="RHEA-COMP:11604"/>
        <dbReference type="ChEBI" id="CHEBI:15378"/>
        <dbReference type="ChEBI" id="CHEBI:29999"/>
        <dbReference type="ChEBI" id="CHEBI:30616"/>
        <dbReference type="ChEBI" id="CHEBI:83421"/>
        <dbReference type="ChEBI" id="CHEBI:456216"/>
        <dbReference type="EC" id="2.7.11.1"/>
    </reaction>
</comment>
<keyword evidence="2" id="KW-0723">Serine/threonine-protein kinase</keyword>
<keyword evidence="4 9" id="KW-0547">Nucleotide-binding</keyword>
<reference evidence="11 12" key="1">
    <citation type="submission" date="2015-09" db="EMBL/GenBank/DDBJ databases">
        <title>Draft genome of a European isolate of the apple canker pathogen Neonectria ditissima.</title>
        <authorList>
            <person name="Gomez-Cortecero A."/>
            <person name="Harrison R.J."/>
            <person name="Armitage A.D."/>
        </authorList>
    </citation>
    <scope>NUCLEOTIDE SEQUENCE [LARGE SCALE GENOMIC DNA]</scope>
    <source>
        <strain evidence="11 12">R09/05</strain>
    </source>
</reference>
<sequence>MPPTTMTPFPYSCEIEAEPLYRYKKGGYHPVHLGDHLKHGRYRVLHKLGWGGYSTVWAARDQDLGRYVAVKISVSNRQPKPKDLQLQVMRTIATSSLKHPGAAFMMKLLDHFEFDGPNGTHKCLVLELLGPSISDVLEVRLADKGLPGELAKKVARQILLGLDYLHQHGIVHGDLHTRNIAFALPLLDSAGEDELSRILGKPELGQVRRVNGEPLESGVPKYLVRPSSYPSSVLSLPDSVKIVDYGESFLDTDPPATLHTPLAVRAPEVVLGDSFDHRVDLWSMGCLLFELFTRQPPFDVLMLTPGTLVEQMEELATDRLPEPWTERANRLRELSVGSSQTEDEEDKTASTHALQQWLEEVYFDEGKKAELSPEDVRKLGELVTKMLWFEPSSRGTASSLLKSTWLSQGYCKSLSD</sequence>
<gene>
    <name evidence="11" type="ORF">AK830_g4292</name>
</gene>
<evidence type="ECO:0000256" key="9">
    <source>
        <dbReference type="PROSITE-ProRule" id="PRU10141"/>
    </source>
</evidence>
<dbReference type="STRING" id="78410.A0A0P7BGC9"/>
<comment type="catalytic activity">
    <reaction evidence="7">
        <text>L-threonyl-[protein] + ATP = O-phospho-L-threonyl-[protein] + ADP + H(+)</text>
        <dbReference type="Rhea" id="RHEA:46608"/>
        <dbReference type="Rhea" id="RHEA-COMP:11060"/>
        <dbReference type="Rhea" id="RHEA-COMP:11605"/>
        <dbReference type="ChEBI" id="CHEBI:15378"/>
        <dbReference type="ChEBI" id="CHEBI:30013"/>
        <dbReference type="ChEBI" id="CHEBI:30616"/>
        <dbReference type="ChEBI" id="CHEBI:61977"/>
        <dbReference type="ChEBI" id="CHEBI:456216"/>
        <dbReference type="EC" id="2.7.11.1"/>
    </reaction>
</comment>
<dbReference type="AlphaFoldDB" id="A0A0P7BGC9"/>
<evidence type="ECO:0000313" key="11">
    <source>
        <dbReference type="EMBL" id="KPM42257.1"/>
    </source>
</evidence>